<evidence type="ECO:0000313" key="2">
    <source>
        <dbReference type="EMBL" id="APT56696.1"/>
    </source>
</evidence>
<dbReference type="InterPro" id="IPR005122">
    <property type="entry name" value="Uracil-DNA_glycosylase-like"/>
</dbReference>
<dbReference type="CDD" id="cd10033">
    <property type="entry name" value="UDG_like"/>
    <property type="match status" value="1"/>
</dbReference>
<dbReference type="Gene3D" id="3.40.470.10">
    <property type="entry name" value="Uracil-DNA glycosylase-like domain"/>
    <property type="match status" value="1"/>
</dbReference>
<feature type="domain" description="Uracil-DNA glycosylase-like" evidence="1">
    <location>
        <begin position="35"/>
        <end position="190"/>
    </location>
</feature>
<dbReference type="PANTHER" id="PTHR42160:SF1">
    <property type="entry name" value="URACIL-DNA GLYCOSYLASE SUPERFAMILY PROTEIN"/>
    <property type="match status" value="1"/>
</dbReference>
<protein>
    <submittedName>
        <fullName evidence="2">Uracil-DNA glycosylase</fullName>
    </submittedName>
</protein>
<proteinExistence type="predicted"/>
<dbReference type="STRING" id="257708.RGI145_05815"/>
<name>A0A1L7AD32_9PROT</name>
<dbReference type="KEGG" id="rgi:RGI145_05815"/>
<dbReference type="EMBL" id="CP015583">
    <property type="protein sequence ID" value="APT56696.1"/>
    <property type="molecule type" value="Genomic_DNA"/>
</dbReference>
<sequence>MGVGGPGPLGLKRVEAQARACTLCAPVLPLGPRPILQVGTRARLLITSQAPGTKAHLSGIPFQDASGIRLRDWLGLDEAIFYDPDRVAILPTGFCYPGRLPRGGDAPPRPECAPLWHPRLLPLMPEVRCRLLVGSYAQRLVLGPGSLADRVRRHEEFLPRHFPLPHPSWRTLAWAAKNPWFEAEVIPRLRQVVREVLAG</sequence>
<organism evidence="2 3">
    <name type="scientific">Roseomonas gilardii</name>
    <dbReference type="NCBI Taxonomy" id="257708"/>
    <lineage>
        <taxon>Bacteria</taxon>
        <taxon>Pseudomonadati</taxon>
        <taxon>Pseudomonadota</taxon>
        <taxon>Alphaproteobacteria</taxon>
        <taxon>Acetobacterales</taxon>
        <taxon>Roseomonadaceae</taxon>
        <taxon>Roseomonas</taxon>
    </lineage>
</organism>
<gene>
    <name evidence="2" type="ORF">RGI145_05815</name>
</gene>
<accession>A0A1L7AD32</accession>
<dbReference type="SMART" id="SM00987">
    <property type="entry name" value="UreE_C"/>
    <property type="match status" value="1"/>
</dbReference>
<dbReference type="PANTHER" id="PTHR42160">
    <property type="entry name" value="URACIL-DNA GLYCOSYLASE SUPERFAMILY PROTEIN"/>
    <property type="match status" value="1"/>
</dbReference>
<dbReference type="Pfam" id="PF03167">
    <property type="entry name" value="UDG"/>
    <property type="match status" value="1"/>
</dbReference>
<dbReference type="SUPFAM" id="SSF52141">
    <property type="entry name" value="Uracil-DNA glycosylase-like"/>
    <property type="match status" value="1"/>
</dbReference>
<evidence type="ECO:0000259" key="1">
    <source>
        <dbReference type="SMART" id="SM00986"/>
    </source>
</evidence>
<dbReference type="InterPro" id="IPR036895">
    <property type="entry name" value="Uracil-DNA_glycosylase-like_sf"/>
</dbReference>
<reference evidence="2 3" key="1">
    <citation type="submission" date="2016-05" db="EMBL/GenBank/DDBJ databases">
        <title>Complete Genome and Methylome Analysis of Psychrotrophic Bacterial Isolates from Antarctic Lake Untersee.</title>
        <authorList>
            <person name="Fomenkov A."/>
            <person name="Akimov V.N."/>
            <person name="Vasilyeva L.V."/>
            <person name="Andersen D."/>
            <person name="Vincze T."/>
            <person name="Roberts R.J."/>
        </authorList>
    </citation>
    <scope>NUCLEOTIDE SEQUENCE [LARGE SCALE GENOMIC DNA]</scope>
    <source>
        <strain evidence="2 3">U14-5</strain>
    </source>
</reference>
<dbReference type="InterPro" id="IPR047124">
    <property type="entry name" value="HI_0220.2"/>
</dbReference>
<dbReference type="RefSeq" id="WP_075797627.1">
    <property type="nucleotide sequence ID" value="NZ_CP015583.1"/>
</dbReference>
<evidence type="ECO:0000313" key="3">
    <source>
        <dbReference type="Proteomes" id="UP000185494"/>
    </source>
</evidence>
<dbReference type="AlphaFoldDB" id="A0A1L7AD32"/>
<dbReference type="eggNOG" id="COG1573">
    <property type="taxonomic scope" value="Bacteria"/>
</dbReference>
<dbReference type="Proteomes" id="UP000185494">
    <property type="component" value="Chromosome 1"/>
</dbReference>
<dbReference type="SMART" id="SM00986">
    <property type="entry name" value="UDG"/>
    <property type="match status" value="1"/>
</dbReference>